<dbReference type="CDD" id="cd00085">
    <property type="entry name" value="HNHc"/>
    <property type="match status" value="1"/>
</dbReference>
<comment type="caution">
    <text evidence="3">The sequence shown here is derived from an EMBL/GenBank/DDBJ whole genome shotgun (WGS) entry which is preliminary data.</text>
</comment>
<feature type="domain" description="HNH nuclease" evidence="2">
    <location>
        <begin position="347"/>
        <end position="399"/>
    </location>
</feature>
<evidence type="ECO:0000256" key="1">
    <source>
        <dbReference type="ARBA" id="ARBA00023450"/>
    </source>
</evidence>
<dbReference type="InterPro" id="IPR003615">
    <property type="entry name" value="HNH_nuc"/>
</dbReference>
<evidence type="ECO:0000259" key="2">
    <source>
        <dbReference type="SMART" id="SM00507"/>
    </source>
</evidence>
<keyword evidence="3" id="KW-0540">Nuclease</keyword>
<gene>
    <name evidence="3" type="ORF">ATK74_0416</name>
</gene>
<dbReference type="GO" id="GO:0003676">
    <property type="term" value="F:nucleic acid binding"/>
    <property type="evidence" value="ECO:0007669"/>
    <property type="project" value="InterPro"/>
</dbReference>
<dbReference type="Gene3D" id="1.10.30.50">
    <property type="match status" value="1"/>
</dbReference>
<keyword evidence="4" id="KW-1185">Reference proteome</keyword>
<dbReference type="EMBL" id="PDJC01000001">
    <property type="protein sequence ID" value="PFG15895.1"/>
    <property type="molecule type" value="Genomic_DNA"/>
</dbReference>
<keyword evidence="3" id="KW-0378">Hydrolase</keyword>
<proteinExistence type="inferred from homology"/>
<name>A0A2A9CP83_9ACTN</name>
<evidence type="ECO:0000313" key="3">
    <source>
        <dbReference type="EMBL" id="PFG15895.1"/>
    </source>
</evidence>
<organism evidence="3 4">
    <name type="scientific">Propionicimonas paludicola</name>
    <dbReference type="NCBI Taxonomy" id="185243"/>
    <lineage>
        <taxon>Bacteria</taxon>
        <taxon>Bacillati</taxon>
        <taxon>Actinomycetota</taxon>
        <taxon>Actinomycetes</taxon>
        <taxon>Propionibacteriales</taxon>
        <taxon>Nocardioidaceae</taxon>
        <taxon>Propionicimonas</taxon>
    </lineage>
</organism>
<dbReference type="Proteomes" id="UP000226079">
    <property type="component" value="Unassembled WGS sequence"/>
</dbReference>
<dbReference type="GO" id="GO:0004519">
    <property type="term" value="F:endonuclease activity"/>
    <property type="evidence" value="ECO:0007669"/>
    <property type="project" value="UniProtKB-KW"/>
</dbReference>
<dbReference type="Pfam" id="PF02720">
    <property type="entry name" value="DUF222"/>
    <property type="match status" value="1"/>
</dbReference>
<dbReference type="InterPro" id="IPR002711">
    <property type="entry name" value="HNH"/>
</dbReference>
<dbReference type="Pfam" id="PF01844">
    <property type="entry name" value="HNH"/>
    <property type="match status" value="1"/>
</dbReference>
<dbReference type="InterPro" id="IPR003870">
    <property type="entry name" value="DUF222"/>
</dbReference>
<dbReference type="GO" id="GO:0008270">
    <property type="term" value="F:zinc ion binding"/>
    <property type="evidence" value="ECO:0007669"/>
    <property type="project" value="InterPro"/>
</dbReference>
<comment type="similarity">
    <text evidence="1">Belongs to the Rv1128c/1148c/1588c/1702c/1945/3466 family.</text>
</comment>
<reference evidence="3 4" key="1">
    <citation type="submission" date="2017-10" db="EMBL/GenBank/DDBJ databases">
        <title>Sequencing the genomes of 1000 actinobacteria strains.</title>
        <authorList>
            <person name="Klenk H.-P."/>
        </authorList>
    </citation>
    <scope>NUCLEOTIDE SEQUENCE [LARGE SCALE GENOMIC DNA]</scope>
    <source>
        <strain evidence="3 4">DSM 15597</strain>
    </source>
</reference>
<evidence type="ECO:0000313" key="4">
    <source>
        <dbReference type="Proteomes" id="UP000226079"/>
    </source>
</evidence>
<dbReference type="RefSeq" id="WP_211283256.1">
    <property type="nucleotide sequence ID" value="NZ_PDJC01000001.1"/>
</dbReference>
<keyword evidence="3" id="KW-0255">Endonuclease</keyword>
<dbReference type="SMART" id="SM00507">
    <property type="entry name" value="HNHc"/>
    <property type="match status" value="1"/>
</dbReference>
<accession>A0A2A9CP83</accession>
<protein>
    <submittedName>
        <fullName evidence="3">HNH endonuclease</fullName>
    </submittedName>
</protein>
<sequence length="448" mass="48843">MDESFAELTDGQLLAVIGAALDALTDDRLRLPSDAEQLANLRVALRLDARLQAWQQQLAARIEATEAAWREYRTSTTTWLTDAAQLTPREARRLIKAGQGLAQFEVVRRAAAAGMVLPSQAEAITSVLADLPREFDQATIIQGQELMVGFAASHDAAALRRLTTHLVEVLAPDTADTLEAARLERQQRAARARRHLEFVGDGHGSIHIRGSLPVADAEPFIRIIDAYAAADKRASLEARDPLVELVTPTMRRADALITMVNRHCQEALAPANGGDRPRIVITLSYDKLAKTATDAGLLTGHLTGSNQPIPAGVLRRLLCDADLLPAVLGSQSEILDVGRTQRLVAAPIRAALELRDGGCVFPGCDKPPQECHAHHIVPWWAGGLTSLDNLVLVCAHHHGIVEPGHDPTADRWQVRLRADGRAEIIPPRRADPTQRPRIHARFLTPMRA</sequence>
<dbReference type="AlphaFoldDB" id="A0A2A9CP83"/>